<proteinExistence type="predicted"/>
<gene>
    <name evidence="2" type="ORF">LCGC14_0570100</name>
</gene>
<organism evidence="2">
    <name type="scientific">marine sediment metagenome</name>
    <dbReference type="NCBI Taxonomy" id="412755"/>
    <lineage>
        <taxon>unclassified sequences</taxon>
        <taxon>metagenomes</taxon>
        <taxon>ecological metagenomes</taxon>
    </lineage>
</organism>
<comment type="caution">
    <text evidence="2">The sequence shown here is derived from an EMBL/GenBank/DDBJ whole genome shotgun (WGS) entry which is preliminary data.</text>
</comment>
<accession>A0A0F9UST2</accession>
<name>A0A0F9UST2_9ZZZZ</name>
<dbReference type="Pfam" id="PF13392">
    <property type="entry name" value="HNH_3"/>
    <property type="match status" value="1"/>
</dbReference>
<feature type="domain" description="HNH nuclease" evidence="1">
    <location>
        <begin position="124"/>
        <end position="149"/>
    </location>
</feature>
<evidence type="ECO:0000259" key="1">
    <source>
        <dbReference type="Pfam" id="PF13392"/>
    </source>
</evidence>
<dbReference type="InterPro" id="IPR044925">
    <property type="entry name" value="His-Me_finger_sf"/>
</dbReference>
<protein>
    <recommendedName>
        <fullName evidence="1">HNH nuclease domain-containing protein</fullName>
    </recommendedName>
</protein>
<evidence type="ECO:0000313" key="2">
    <source>
        <dbReference type="EMBL" id="KKN56693.1"/>
    </source>
</evidence>
<dbReference type="AlphaFoldDB" id="A0A0F9UST2"/>
<dbReference type="EMBL" id="LAZR01000835">
    <property type="protein sequence ID" value="KKN56693.1"/>
    <property type="molecule type" value="Genomic_DNA"/>
</dbReference>
<sequence>MIAYGTMKKEKRRCVKSVKDYVDSITTPIFNKVLQEGSPSSMTTKGVYKSNGFRYLFRPNNYRRQVKVKEKDNSIIEEIRSAIVTTNWVEYEKLDTNKGEWNSLHKKARRIMERNLGRKLSIFEIVYHKDGNPRNNDIKNLIIMTPEEHTSIHHAGRRKGEKLKLPKMGDNVMKFNYNEHTKIISIKNYNPGITIQYGKNTLTAIYSCPLINGHKQVYLIQRDTIDDINVRIDEIKENIKKRLDTAIKEFSRKFSLSIPFKRVIWVRHENWIKGEEFIDNIPRDTIIHDTVFKKVYGKGIEFIGGKDKEPTATIKNYIKTRAIEDIAPEIANAITEVYTKFGSFITGMTPVLQQINNQNMEMIKLRRDITKIQRHRKPKKSLNKDIRKWI</sequence>
<dbReference type="SUPFAM" id="SSF54060">
    <property type="entry name" value="His-Me finger endonucleases"/>
    <property type="match status" value="1"/>
</dbReference>
<dbReference type="Gene3D" id="3.90.75.20">
    <property type="match status" value="1"/>
</dbReference>
<dbReference type="InterPro" id="IPR003615">
    <property type="entry name" value="HNH_nuc"/>
</dbReference>
<reference evidence="2" key="1">
    <citation type="journal article" date="2015" name="Nature">
        <title>Complex archaea that bridge the gap between prokaryotes and eukaryotes.</title>
        <authorList>
            <person name="Spang A."/>
            <person name="Saw J.H."/>
            <person name="Jorgensen S.L."/>
            <person name="Zaremba-Niedzwiedzka K."/>
            <person name="Martijn J."/>
            <person name="Lind A.E."/>
            <person name="van Eijk R."/>
            <person name="Schleper C."/>
            <person name="Guy L."/>
            <person name="Ettema T.J."/>
        </authorList>
    </citation>
    <scope>NUCLEOTIDE SEQUENCE</scope>
</reference>